<evidence type="ECO:0000256" key="3">
    <source>
        <dbReference type="ARBA" id="ARBA00023110"/>
    </source>
</evidence>
<dbReference type="Pfam" id="PF00254">
    <property type="entry name" value="FKBP_C"/>
    <property type="match status" value="1"/>
</dbReference>
<evidence type="ECO:0000256" key="6">
    <source>
        <dbReference type="RuleBase" id="RU003915"/>
    </source>
</evidence>
<comment type="catalytic activity">
    <reaction evidence="1 5 6">
        <text>[protein]-peptidylproline (omega=180) = [protein]-peptidylproline (omega=0)</text>
        <dbReference type="Rhea" id="RHEA:16237"/>
        <dbReference type="Rhea" id="RHEA-COMP:10747"/>
        <dbReference type="Rhea" id="RHEA-COMP:10748"/>
        <dbReference type="ChEBI" id="CHEBI:83833"/>
        <dbReference type="ChEBI" id="CHEBI:83834"/>
        <dbReference type="EC" id="5.2.1.8"/>
    </reaction>
</comment>
<dbReference type="AlphaFoldDB" id="A0AAE2SEG8"/>
<dbReference type="Gene3D" id="1.10.287.460">
    <property type="entry name" value="Peptidyl-prolyl cis-trans isomerase, FKBP-type, N-terminal domain"/>
    <property type="match status" value="1"/>
</dbReference>
<dbReference type="GO" id="GO:0006457">
    <property type="term" value="P:protein folding"/>
    <property type="evidence" value="ECO:0007669"/>
    <property type="project" value="InterPro"/>
</dbReference>
<keyword evidence="4 5" id="KW-0413">Isomerase</keyword>
<dbReference type="EC" id="5.2.1.8" evidence="6"/>
<evidence type="ECO:0000313" key="10">
    <source>
        <dbReference type="EMBL" id="MBK1854811.1"/>
    </source>
</evidence>
<dbReference type="SUPFAM" id="SSF54534">
    <property type="entry name" value="FKBP-like"/>
    <property type="match status" value="1"/>
</dbReference>
<evidence type="ECO:0000313" key="11">
    <source>
        <dbReference type="Proteomes" id="UP000634206"/>
    </source>
</evidence>
<dbReference type="PANTHER" id="PTHR43811">
    <property type="entry name" value="FKBP-TYPE PEPTIDYL-PROLYL CIS-TRANS ISOMERASE FKPA"/>
    <property type="match status" value="1"/>
</dbReference>
<evidence type="ECO:0000256" key="7">
    <source>
        <dbReference type="SAM" id="MobiDB-lite"/>
    </source>
</evidence>
<evidence type="ECO:0000256" key="4">
    <source>
        <dbReference type="ARBA" id="ARBA00023235"/>
    </source>
</evidence>
<gene>
    <name evidence="10" type="ORF">JIN83_07555</name>
</gene>
<feature type="chain" id="PRO_5041932194" description="Peptidyl-prolyl cis-trans isomerase" evidence="8">
    <location>
        <begin position="29"/>
        <end position="288"/>
    </location>
</feature>
<dbReference type="InterPro" id="IPR001179">
    <property type="entry name" value="PPIase_FKBP_dom"/>
</dbReference>
<dbReference type="Proteomes" id="UP000634206">
    <property type="component" value="Unassembled WGS sequence"/>
</dbReference>
<proteinExistence type="inferred from homology"/>
<keyword evidence="8" id="KW-0732">Signal</keyword>
<evidence type="ECO:0000256" key="1">
    <source>
        <dbReference type="ARBA" id="ARBA00000971"/>
    </source>
</evidence>
<feature type="compositionally biased region" description="Basic and acidic residues" evidence="7">
    <location>
        <begin position="278"/>
        <end position="288"/>
    </location>
</feature>
<protein>
    <recommendedName>
        <fullName evidence="6">Peptidyl-prolyl cis-trans isomerase</fullName>
        <ecNumber evidence="6">5.2.1.8</ecNumber>
    </recommendedName>
</protein>
<dbReference type="RefSeq" id="WP_309489422.1">
    <property type="nucleotide sequence ID" value="NZ_JAENIG010000004.1"/>
</dbReference>
<feature type="signal peptide" evidence="8">
    <location>
        <begin position="1"/>
        <end position="28"/>
    </location>
</feature>
<dbReference type="InterPro" id="IPR000774">
    <property type="entry name" value="PPIase_FKBP_N"/>
</dbReference>
<dbReference type="EMBL" id="JAENIG010000004">
    <property type="protein sequence ID" value="MBK1854811.1"/>
    <property type="molecule type" value="Genomic_DNA"/>
</dbReference>
<comment type="caution">
    <text evidence="10">The sequence shown here is derived from an EMBL/GenBank/DDBJ whole genome shotgun (WGS) entry which is preliminary data.</text>
</comment>
<evidence type="ECO:0000256" key="5">
    <source>
        <dbReference type="PROSITE-ProRule" id="PRU00277"/>
    </source>
</evidence>
<keyword evidence="3 5" id="KW-0697">Rotamase</keyword>
<dbReference type="GO" id="GO:0003755">
    <property type="term" value="F:peptidyl-prolyl cis-trans isomerase activity"/>
    <property type="evidence" value="ECO:0007669"/>
    <property type="project" value="UniProtKB-UniRule"/>
</dbReference>
<evidence type="ECO:0000259" key="9">
    <source>
        <dbReference type="PROSITE" id="PS50059"/>
    </source>
</evidence>
<reference evidence="10" key="1">
    <citation type="submission" date="2021-01" db="EMBL/GenBank/DDBJ databases">
        <title>Modified the classification status of verrucomicrobia.</title>
        <authorList>
            <person name="Feng X."/>
        </authorList>
    </citation>
    <scope>NUCLEOTIDE SEQUENCE</scope>
    <source>
        <strain evidence="10">5K15</strain>
    </source>
</reference>
<dbReference type="PANTHER" id="PTHR43811:SF19">
    <property type="entry name" value="39 KDA FK506-BINDING NUCLEAR PROTEIN"/>
    <property type="match status" value="1"/>
</dbReference>
<organism evidence="10 11">
    <name type="scientific">Oceaniferula flava</name>
    <dbReference type="NCBI Taxonomy" id="2800421"/>
    <lineage>
        <taxon>Bacteria</taxon>
        <taxon>Pseudomonadati</taxon>
        <taxon>Verrucomicrobiota</taxon>
        <taxon>Verrucomicrobiia</taxon>
        <taxon>Verrucomicrobiales</taxon>
        <taxon>Verrucomicrobiaceae</taxon>
        <taxon>Oceaniferula</taxon>
    </lineage>
</organism>
<feature type="domain" description="PPIase FKBP-type" evidence="9">
    <location>
        <begin position="167"/>
        <end position="251"/>
    </location>
</feature>
<dbReference type="InterPro" id="IPR046357">
    <property type="entry name" value="PPIase_dom_sf"/>
</dbReference>
<feature type="compositionally biased region" description="Low complexity" evidence="7">
    <location>
        <begin position="255"/>
        <end position="271"/>
    </location>
</feature>
<dbReference type="Pfam" id="PF01346">
    <property type="entry name" value="FKBP_N"/>
    <property type="match status" value="1"/>
</dbReference>
<dbReference type="InterPro" id="IPR036944">
    <property type="entry name" value="PPIase_FKBP_N_sf"/>
</dbReference>
<dbReference type="PROSITE" id="PS50059">
    <property type="entry name" value="FKBP_PPIASE"/>
    <property type="match status" value="1"/>
</dbReference>
<comment type="similarity">
    <text evidence="2 6">Belongs to the FKBP-type PPIase family.</text>
</comment>
<keyword evidence="11" id="KW-1185">Reference proteome</keyword>
<accession>A0AAE2SEG8</accession>
<evidence type="ECO:0000256" key="2">
    <source>
        <dbReference type="ARBA" id="ARBA00006577"/>
    </source>
</evidence>
<evidence type="ECO:0000256" key="8">
    <source>
        <dbReference type="SAM" id="SignalP"/>
    </source>
</evidence>
<sequence length="288" mass="30015">MKNKNIVSVLGVVGLSSLIGISSLSAQAGAPATPPAAPAPTLPEAEVKAISSYILGYQHGQRLGGSGLSEADVDNDGVIKGFLAGLKGDEPSYDEAKIRAAMTQLQQIVEGREAKKAEANLAAGKKFLEENKKREGVTTTASGLQYEVINKGSEKTYQGAANAQDTATKFLVNYRGTLIDGTEFDKSPEGQPYPMTLQVIPGFKEALTTMPVGAKWKLFIPSELAYGARAAGPKIGANSTLIFELELVEIQEAPAAPAAPRGPAASAVTPPVEVPAPPKKESNKASAE</sequence>
<dbReference type="Gene3D" id="3.10.50.40">
    <property type="match status" value="1"/>
</dbReference>
<feature type="region of interest" description="Disordered" evidence="7">
    <location>
        <begin position="255"/>
        <end position="288"/>
    </location>
</feature>
<name>A0AAE2SEG8_9BACT</name>